<dbReference type="Proteomes" id="UP000001903">
    <property type="component" value="Chromosome"/>
</dbReference>
<name>D2RXP0_HALTV</name>
<dbReference type="InterPro" id="IPR001279">
    <property type="entry name" value="Metallo-B-lactamas"/>
</dbReference>
<dbReference type="GeneID" id="8741411"/>
<dbReference type="SMART" id="SM00849">
    <property type="entry name" value="Lactamase_B"/>
    <property type="match status" value="1"/>
</dbReference>
<dbReference type="STRING" id="543526.Htur_0828"/>
<dbReference type="RefSeq" id="WP_012942040.1">
    <property type="nucleotide sequence ID" value="NC_013743.1"/>
</dbReference>
<evidence type="ECO:0000313" key="3">
    <source>
        <dbReference type="Proteomes" id="UP000001903"/>
    </source>
</evidence>
<feature type="domain" description="Metallo-beta-lactamase" evidence="1">
    <location>
        <begin position="17"/>
        <end position="197"/>
    </location>
</feature>
<dbReference type="KEGG" id="htu:Htur_0828"/>
<dbReference type="InterPro" id="IPR050662">
    <property type="entry name" value="Sec-metab_biosynth-thioest"/>
</dbReference>
<sequence>MTLSNVTDGIDQVQFDHVRVLVLEDVPEGQTTLVDTAFDENGEELVETLEAEYGDIDRVILTHGDHGHHGGLEHVMDAFDPKLVMPADESKLYEHFEEAGLDIEPDVAYEDGDLLEGDIRVIQVPGHTEATSALLLEERGVLISGDALDGSDRGGMPPGYLLPPPALFNIDHEAAELNLYDLLGYDFDTVLVFHGSHVFENPKQKLDDFLVEREWNEWDPRTDDE</sequence>
<dbReference type="SUPFAM" id="SSF56281">
    <property type="entry name" value="Metallo-hydrolase/oxidoreductase"/>
    <property type="match status" value="1"/>
</dbReference>
<dbReference type="Pfam" id="PF00753">
    <property type="entry name" value="Lactamase_B"/>
    <property type="match status" value="1"/>
</dbReference>
<dbReference type="OrthoDB" id="197151at2157"/>
<reference evidence="2 3" key="1">
    <citation type="journal article" date="2010" name="Stand. Genomic Sci.">
        <title>Complete genome sequence of Haloterrigena turkmenica type strain (4k).</title>
        <authorList>
            <person name="Saunders E."/>
            <person name="Tindall B.J."/>
            <person name="Fahnrich R."/>
            <person name="Lapidus A."/>
            <person name="Copeland A."/>
            <person name="Del Rio T.G."/>
            <person name="Lucas S."/>
            <person name="Chen F."/>
            <person name="Tice H."/>
            <person name="Cheng J.F."/>
            <person name="Han C."/>
            <person name="Detter J.C."/>
            <person name="Bruce D."/>
            <person name="Goodwin L."/>
            <person name="Chain P."/>
            <person name="Pitluck S."/>
            <person name="Pati A."/>
            <person name="Ivanova N."/>
            <person name="Mavromatis K."/>
            <person name="Chen A."/>
            <person name="Palaniappan K."/>
            <person name="Land M."/>
            <person name="Hauser L."/>
            <person name="Chang Y.J."/>
            <person name="Jeffries C.D."/>
            <person name="Brettin T."/>
            <person name="Rohde M."/>
            <person name="Goker M."/>
            <person name="Bristow J."/>
            <person name="Eisen J.A."/>
            <person name="Markowitz V."/>
            <person name="Hugenholtz P."/>
            <person name="Klenk H.P."/>
            <person name="Kyrpides N.C."/>
        </authorList>
    </citation>
    <scope>NUCLEOTIDE SEQUENCE [LARGE SCALE GENOMIC DNA]</scope>
    <source>
        <strain evidence="3">ATCC 51198 / DSM 5511 / JCM 9101 / NCIMB 13204 / VKM B-1734 / 4k</strain>
    </source>
</reference>
<protein>
    <submittedName>
        <fullName evidence="2">Beta-lactamase domain protein</fullName>
    </submittedName>
</protein>
<dbReference type="Gene3D" id="3.60.15.10">
    <property type="entry name" value="Ribonuclease Z/Hydroxyacylglutathione hydrolase-like"/>
    <property type="match status" value="1"/>
</dbReference>
<keyword evidence="3" id="KW-1185">Reference proteome</keyword>
<evidence type="ECO:0000259" key="1">
    <source>
        <dbReference type="SMART" id="SM00849"/>
    </source>
</evidence>
<evidence type="ECO:0000313" key="2">
    <source>
        <dbReference type="EMBL" id="ADB59724.1"/>
    </source>
</evidence>
<dbReference type="eggNOG" id="arCOG00504">
    <property type="taxonomic scope" value="Archaea"/>
</dbReference>
<accession>D2RXP0</accession>
<dbReference type="InterPro" id="IPR036866">
    <property type="entry name" value="RibonucZ/Hydroxyglut_hydro"/>
</dbReference>
<dbReference type="AlphaFoldDB" id="D2RXP0"/>
<dbReference type="PANTHER" id="PTHR23131">
    <property type="entry name" value="ENDORIBONUCLEASE LACTB2"/>
    <property type="match status" value="1"/>
</dbReference>
<dbReference type="EMBL" id="CP001860">
    <property type="protein sequence ID" value="ADB59724.1"/>
    <property type="molecule type" value="Genomic_DNA"/>
</dbReference>
<proteinExistence type="predicted"/>
<dbReference type="HOGENOM" id="CLU_1280774_0_0_2"/>
<gene>
    <name evidence="2" type="ordered locus">Htur_0828</name>
</gene>
<organism evidence="2 3">
    <name type="scientific">Haloterrigena turkmenica (strain ATCC 51198 / DSM 5511 / JCM 9101 / NCIMB 13204 / VKM B-1734 / 4k)</name>
    <name type="common">Halococcus turkmenicus</name>
    <dbReference type="NCBI Taxonomy" id="543526"/>
    <lineage>
        <taxon>Archaea</taxon>
        <taxon>Methanobacteriati</taxon>
        <taxon>Methanobacteriota</taxon>
        <taxon>Stenosarchaea group</taxon>
        <taxon>Halobacteria</taxon>
        <taxon>Halobacteriales</taxon>
        <taxon>Natrialbaceae</taxon>
        <taxon>Haloterrigena</taxon>
    </lineage>
</organism>